<dbReference type="InterPro" id="IPR013563">
    <property type="entry name" value="Oligopep_ABC_C"/>
</dbReference>
<accession>A0A7Y9GM09</accession>
<evidence type="ECO:0000256" key="1">
    <source>
        <dbReference type="ARBA" id="ARBA00004202"/>
    </source>
</evidence>
<comment type="similarity">
    <text evidence="2">Belongs to the ABC transporter superfamily.</text>
</comment>
<keyword evidence="7" id="KW-0472">Membrane</keyword>
<dbReference type="CDD" id="cd03257">
    <property type="entry name" value="ABC_NikE_OppD_transporters"/>
    <property type="match status" value="1"/>
</dbReference>
<dbReference type="PANTHER" id="PTHR43297">
    <property type="entry name" value="OLIGOPEPTIDE TRANSPORT ATP-BINDING PROTEIN APPD"/>
    <property type="match status" value="1"/>
</dbReference>
<dbReference type="AlphaFoldDB" id="A0A7Y9GM09"/>
<evidence type="ECO:0000256" key="3">
    <source>
        <dbReference type="ARBA" id="ARBA00022448"/>
    </source>
</evidence>
<comment type="subcellular location">
    <subcellularLocation>
        <location evidence="1">Cell membrane</location>
        <topology evidence="1">Peripheral membrane protein</topology>
    </subcellularLocation>
</comment>
<dbReference type="GO" id="GO:0016887">
    <property type="term" value="F:ATP hydrolysis activity"/>
    <property type="evidence" value="ECO:0007669"/>
    <property type="project" value="InterPro"/>
</dbReference>
<dbReference type="FunFam" id="3.40.50.300:FF:000016">
    <property type="entry name" value="Oligopeptide ABC transporter ATP-binding component"/>
    <property type="match status" value="1"/>
</dbReference>
<evidence type="ECO:0000313" key="10">
    <source>
        <dbReference type="Proteomes" id="UP000576969"/>
    </source>
</evidence>
<dbReference type="InterPro" id="IPR050388">
    <property type="entry name" value="ABC_Ni/Peptide_Import"/>
</dbReference>
<dbReference type="GO" id="GO:0005524">
    <property type="term" value="F:ATP binding"/>
    <property type="evidence" value="ECO:0007669"/>
    <property type="project" value="UniProtKB-KW"/>
</dbReference>
<keyword evidence="10" id="KW-1185">Reference proteome</keyword>
<dbReference type="InterPro" id="IPR027417">
    <property type="entry name" value="P-loop_NTPase"/>
</dbReference>
<keyword evidence="6 9" id="KW-0067">ATP-binding</keyword>
<dbReference type="EMBL" id="JACCBV010000001">
    <property type="protein sequence ID" value="NYE18964.1"/>
    <property type="molecule type" value="Genomic_DNA"/>
</dbReference>
<dbReference type="RefSeq" id="WP_218852866.1">
    <property type="nucleotide sequence ID" value="NZ_JACCBV010000001.1"/>
</dbReference>
<evidence type="ECO:0000259" key="8">
    <source>
        <dbReference type="PROSITE" id="PS50893"/>
    </source>
</evidence>
<evidence type="ECO:0000256" key="2">
    <source>
        <dbReference type="ARBA" id="ARBA00005417"/>
    </source>
</evidence>
<dbReference type="InterPro" id="IPR003593">
    <property type="entry name" value="AAA+_ATPase"/>
</dbReference>
<keyword evidence="5" id="KW-0547">Nucleotide-binding</keyword>
<dbReference type="InterPro" id="IPR017871">
    <property type="entry name" value="ABC_transporter-like_CS"/>
</dbReference>
<evidence type="ECO:0000256" key="7">
    <source>
        <dbReference type="ARBA" id="ARBA00023136"/>
    </source>
</evidence>
<keyword evidence="4" id="KW-1003">Cell membrane</keyword>
<dbReference type="PROSITE" id="PS00211">
    <property type="entry name" value="ABC_TRANSPORTER_1"/>
    <property type="match status" value="1"/>
</dbReference>
<dbReference type="Proteomes" id="UP000576969">
    <property type="component" value="Unassembled WGS sequence"/>
</dbReference>
<gene>
    <name evidence="9" type="ORF">BJ991_000992</name>
</gene>
<dbReference type="SUPFAM" id="SSF52540">
    <property type="entry name" value="P-loop containing nucleoside triphosphate hydrolases"/>
    <property type="match status" value="1"/>
</dbReference>
<keyword evidence="3" id="KW-0813">Transport</keyword>
<dbReference type="Pfam" id="PF00005">
    <property type="entry name" value="ABC_tran"/>
    <property type="match status" value="1"/>
</dbReference>
<dbReference type="PANTHER" id="PTHR43297:SF2">
    <property type="entry name" value="DIPEPTIDE TRANSPORT ATP-BINDING PROTEIN DPPD"/>
    <property type="match status" value="1"/>
</dbReference>
<dbReference type="PROSITE" id="PS50893">
    <property type="entry name" value="ABC_TRANSPORTER_2"/>
    <property type="match status" value="1"/>
</dbReference>
<evidence type="ECO:0000313" key="9">
    <source>
        <dbReference type="EMBL" id="NYE18964.1"/>
    </source>
</evidence>
<proteinExistence type="inferred from homology"/>
<evidence type="ECO:0000256" key="6">
    <source>
        <dbReference type="ARBA" id="ARBA00022840"/>
    </source>
</evidence>
<organism evidence="9 10">
    <name type="scientific">Microbacterium immunditiarum</name>
    <dbReference type="NCBI Taxonomy" id="337480"/>
    <lineage>
        <taxon>Bacteria</taxon>
        <taxon>Bacillati</taxon>
        <taxon>Actinomycetota</taxon>
        <taxon>Actinomycetes</taxon>
        <taxon>Micrococcales</taxon>
        <taxon>Microbacteriaceae</taxon>
        <taxon>Microbacterium</taxon>
    </lineage>
</organism>
<feature type="domain" description="ABC transporter" evidence="8">
    <location>
        <begin position="12"/>
        <end position="263"/>
    </location>
</feature>
<evidence type="ECO:0000256" key="4">
    <source>
        <dbReference type="ARBA" id="ARBA00022475"/>
    </source>
</evidence>
<comment type="caution">
    <text evidence="9">The sequence shown here is derived from an EMBL/GenBank/DDBJ whole genome shotgun (WGS) entry which is preliminary data.</text>
</comment>
<dbReference type="InterPro" id="IPR003439">
    <property type="entry name" value="ABC_transporter-like_ATP-bd"/>
</dbReference>
<reference evidence="9 10" key="1">
    <citation type="submission" date="2020-07" db="EMBL/GenBank/DDBJ databases">
        <title>Sequencing the genomes of 1000 actinobacteria strains.</title>
        <authorList>
            <person name="Klenk H.-P."/>
        </authorList>
    </citation>
    <scope>NUCLEOTIDE SEQUENCE [LARGE SCALE GENOMIC DNA]</scope>
    <source>
        <strain evidence="9 10">DSM 24662</strain>
    </source>
</reference>
<dbReference type="Gene3D" id="3.40.50.300">
    <property type="entry name" value="P-loop containing nucleotide triphosphate hydrolases"/>
    <property type="match status" value="1"/>
</dbReference>
<dbReference type="SMART" id="SM00382">
    <property type="entry name" value="AAA"/>
    <property type="match status" value="1"/>
</dbReference>
<protein>
    <submittedName>
        <fullName evidence="9">Peptide/nickel transport system ATP-binding protein</fullName>
    </submittedName>
</protein>
<evidence type="ECO:0000256" key="5">
    <source>
        <dbReference type="ARBA" id="ARBA00022741"/>
    </source>
</evidence>
<dbReference type="GO" id="GO:0015833">
    <property type="term" value="P:peptide transport"/>
    <property type="evidence" value="ECO:0007669"/>
    <property type="project" value="InterPro"/>
</dbReference>
<dbReference type="NCBIfam" id="TIGR01727">
    <property type="entry name" value="oligo_HPY"/>
    <property type="match status" value="1"/>
</dbReference>
<name>A0A7Y9GM09_9MICO</name>
<sequence length="362" mass="39555">MSDDMKTGSMLLHADDVSVRFTTGRGTITAVDGASFSLAHGEGLGIVGETGSGKTILTRRVMGLVGPGRNTVLSGKVTMDGTELTRLSPKKLRDYWGREIAVILQDPMTSLNPVRRVGSQLMESVRYRRRLSRNEARKLAIELFRSVGLPDAERQLRRFPHELSGGMRQRVAIAIALASEPRVLLADEPTTALDVTVAARILDLLSRKQLEAGMAMILVSHDLRAVRGRTDRVIVMYAGQIVESAPTSVLFADPKVPYSRALLDSVPPRSGPNHVRLQAVPGKPPDPINPPRGCRFSPRCPYAQEKCVAEAPPLTATKEGDRLYRCWFPLGTPEGEKARKVNLERGRTATGLALVPVEGVYH</sequence>
<dbReference type="Pfam" id="PF08352">
    <property type="entry name" value="oligo_HPY"/>
    <property type="match status" value="1"/>
</dbReference>
<dbReference type="GO" id="GO:0005886">
    <property type="term" value="C:plasma membrane"/>
    <property type="evidence" value="ECO:0007669"/>
    <property type="project" value="UniProtKB-SubCell"/>
</dbReference>